<dbReference type="Proteomes" id="UP001354989">
    <property type="component" value="Chromosome"/>
</dbReference>
<evidence type="ECO:0000256" key="5">
    <source>
        <dbReference type="ARBA" id="ARBA00022692"/>
    </source>
</evidence>
<organism evidence="12 13">
    <name type="scientific">Persicobacter psychrovividus</name>
    <dbReference type="NCBI Taxonomy" id="387638"/>
    <lineage>
        <taxon>Bacteria</taxon>
        <taxon>Pseudomonadati</taxon>
        <taxon>Bacteroidota</taxon>
        <taxon>Cytophagia</taxon>
        <taxon>Cytophagales</taxon>
        <taxon>Persicobacteraceae</taxon>
        <taxon>Persicobacter</taxon>
    </lineage>
</organism>
<feature type="transmembrane region" description="Helical" evidence="10">
    <location>
        <begin position="245"/>
        <end position="262"/>
    </location>
</feature>
<evidence type="ECO:0000256" key="1">
    <source>
        <dbReference type="ARBA" id="ARBA00001947"/>
    </source>
</evidence>
<dbReference type="PANTHER" id="PTHR31412">
    <property type="entry name" value="ZINC METALLOPROTEASE EGY1"/>
    <property type="match status" value="1"/>
</dbReference>
<evidence type="ECO:0000256" key="9">
    <source>
        <dbReference type="ARBA" id="ARBA00023136"/>
    </source>
</evidence>
<reference evidence="12 13" key="1">
    <citation type="submission" date="2021-12" db="EMBL/GenBank/DDBJ databases">
        <title>Genome sequencing of bacteria with rrn-lacking chromosome and rrn-plasmid.</title>
        <authorList>
            <person name="Anda M."/>
            <person name="Iwasaki W."/>
        </authorList>
    </citation>
    <scope>NUCLEOTIDE SEQUENCE [LARGE SCALE GENOMIC DNA]</scope>
    <source>
        <strain evidence="12 13">NBRC 101262</strain>
    </source>
</reference>
<gene>
    <name evidence="12" type="ORF">PEPS_08420</name>
</gene>
<accession>A0ABM7VCD6</accession>
<dbReference type="RefSeq" id="WP_332922590.1">
    <property type="nucleotide sequence ID" value="NZ_AP025292.1"/>
</dbReference>
<proteinExistence type="inferred from homology"/>
<keyword evidence="5 10" id="KW-0812">Transmembrane</keyword>
<dbReference type="PANTHER" id="PTHR31412:SF0">
    <property type="entry name" value="ZINC METALLOPROTEASE EGY1, CHLOROPLASTIC-RELATED"/>
    <property type="match status" value="1"/>
</dbReference>
<feature type="transmembrane region" description="Helical" evidence="10">
    <location>
        <begin position="268"/>
        <end position="287"/>
    </location>
</feature>
<evidence type="ECO:0000256" key="2">
    <source>
        <dbReference type="ARBA" id="ARBA00004141"/>
    </source>
</evidence>
<evidence type="ECO:0000256" key="4">
    <source>
        <dbReference type="ARBA" id="ARBA00022670"/>
    </source>
</evidence>
<feature type="transmembrane region" description="Helical" evidence="10">
    <location>
        <begin position="203"/>
        <end position="224"/>
    </location>
</feature>
<dbReference type="InterPro" id="IPR044838">
    <property type="entry name" value="EGY1-like"/>
</dbReference>
<feature type="transmembrane region" description="Helical" evidence="10">
    <location>
        <begin position="349"/>
        <end position="369"/>
    </location>
</feature>
<keyword evidence="7" id="KW-0809">Transit peptide</keyword>
<feature type="transmembrane region" description="Helical" evidence="10">
    <location>
        <begin position="317"/>
        <end position="337"/>
    </location>
</feature>
<comment type="similarity">
    <text evidence="3">Belongs to the peptidase M50B family.</text>
</comment>
<evidence type="ECO:0000313" key="13">
    <source>
        <dbReference type="Proteomes" id="UP001354989"/>
    </source>
</evidence>
<evidence type="ECO:0000256" key="7">
    <source>
        <dbReference type="ARBA" id="ARBA00022946"/>
    </source>
</evidence>
<feature type="transmembrane region" description="Helical" evidence="10">
    <location>
        <begin position="112"/>
        <end position="135"/>
    </location>
</feature>
<evidence type="ECO:0000256" key="3">
    <source>
        <dbReference type="ARBA" id="ARBA00007931"/>
    </source>
</evidence>
<comment type="cofactor">
    <cofactor evidence="1">
        <name>Zn(2+)</name>
        <dbReference type="ChEBI" id="CHEBI:29105"/>
    </cofactor>
</comment>
<dbReference type="EMBL" id="AP025292">
    <property type="protein sequence ID" value="BDC98561.1"/>
    <property type="molecule type" value="Genomic_DNA"/>
</dbReference>
<evidence type="ECO:0000313" key="12">
    <source>
        <dbReference type="EMBL" id="BDC98561.1"/>
    </source>
</evidence>
<keyword evidence="13" id="KW-1185">Reference proteome</keyword>
<evidence type="ECO:0000256" key="6">
    <source>
        <dbReference type="ARBA" id="ARBA00022801"/>
    </source>
</evidence>
<keyword evidence="4" id="KW-0645">Protease</keyword>
<sequence>MAKKIFIHLGLFIITLITTTLAGAEWMFGKSWFFGEQTLTFPDFLAGLHYSLPFLGILTVHEFGHYFTAKKHKIDTTLPYYIPQWFMSISPSLGTFGALIRIKSYIGSRKKYFDVGLSGPLAGFIVCVGVLIYGFTHIPSIDYLYSIHPEYLKYGQDYAQHVYQAGDGGFSLGSNLLMKGLAWLFVADPSTIPNAHELMHYPFLFAGYLSLFFTALNLLPIGQLDGGHILYGLIGDKAHRIFSKWLFLLLLFLGGIGMVSPQMPTEDILIYSPLYLFFLYMCFYKMTENRLERVYYATIIFALQFGCKLIFPSFEGFSVWLAFMFMLGRFLGIYHPNTYDQQPLGRKRVILGWLAMLIFILSFTPQVFIMN</sequence>
<comment type="subcellular location">
    <subcellularLocation>
        <location evidence="2">Membrane</location>
        <topology evidence="2">Multi-pass membrane protein</topology>
    </subcellularLocation>
</comment>
<feature type="domain" description="Peptidase M50" evidence="11">
    <location>
        <begin position="52"/>
        <end position="241"/>
    </location>
</feature>
<keyword evidence="8 10" id="KW-1133">Transmembrane helix</keyword>
<evidence type="ECO:0000256" key="10">
    <source>
        <dbReference type="SAM" id="Phobius"/>
    </source>
</evidence>
<keyword evidence="9 10" id="KW-0472">Membrane</keyword>
<dbReference type="InterPro" id="IPR008915">
    <property type="entry name" value="Peptidase_M50"/>
</dbReference>
<feature type="transmembrane region" description="Helical" evidence="10">
    <location>
        <begin position="80"/>
        <end position="100"/>
    </location>
</feature>
<evidence type="ECO:0000256" key="8">
    <source>
        <dbReference type="ARBA" id="ARBA00022989"/>
    </source>
</evidence>
<protein>
    <submittedName>
        <fullName evidence="12">Peptidase M50</fullName>
    </submittedName>
</protein>
<dbReference type="CDD" id="cd06160">
    <property type="entry name" value="S2P-M50_like_2"/>
    <property type="match status" value="1"/>
</dbReference>
<name>A0ABM7VCD6_9BACT</name>
<keyword evidence="6" id="KW-0378">Hydrolase</keyword>
<dbReference type="Pfam" id="PF02163">
    <property type="entry name" value="Peptidase_M50"/>
    <property type="match status" value="1"/>
</dbReference>
<evidence type="ECO:0000259" key="11">
    <source>
        <dbReference type="Pfam" id="PF02163"/>
    </source>
</evidence>
<feature type="transmembrane region" description="Helical" evidence="10">
    <location>
        <begin position="294"/>
        <end position="311"/>
    </location>
</feature>